<organism evidence="2 3">
    <name type="scientific">Crepidotus variabilis</name>
    <dbReference type="NCBI Taxonomy" id="179855"/>
    <lineage>
        <taxon>Eukaryota</taxon>
        <taxon>Fungi</taxon>
        <taxon>Dikarya</taxon>
        <taxon>Basidiomycota</taxon>
        <taxon>Agaricomycotina</taxon>
        <taxon>Agaricomycetes</taxon>
        <taxon>Agaricomycetidae</taxon>
        <taxon>Agaricales</taxon>
        <taxon>Agaricineae</taxon>
        <taxon>Crepidotaceae</taxon>
        <taxon>Crepidotus</taxon>
    </lineage>
</organism>
<protein>
    <submittedName>
        <fullName evidence="2">Uncharacterized protein</fullName>
    </submittedName>
</protein>
<keyword evidence="3" id="KW-1185">Reference proteome</keyword>
<dbReference type="EMBL" id="MU157837">
    <property type="protein sequence ID" value="KAF9530846.1"/>
    <property type="molecule type" value="Genomic_DNA"/>
</dbReference>
<evidence type="ECO:0000313" key="2">
    <source>
        <dbReference type="EMBL" id="KAF9530846.1"/>
    </source>
</evidence>
<feature type="region of interest" description="Disordered" evidence="1">
    <location>
        <begin position="99"/>
        <end position="121"/>
    </location>
</feature>
<evidence type="ECO:0000256" key="1">
    <source>
        <dbReference type="SAM" id="MobiDB-lite"/>
    </source>
</evidence>
<reference evidence="2" key="1">
    <citation type="submission" date="2020-11" db="EMBL/GenBank/DDBJ databases">
        <authorList>
            <consortium name="DOE Joint Genome Institute"/>
            <person name="Ahrendt S."/>
            <person name="Riley R."/>
            <person name="Andreopoulos W."/>
            <person name="Labutti K."/>
            <person name="Pangilinan J."/>
            <person name="Ruiz-Duenas F.J."/>
            <person name="Barrasa J.M."/>
            <person name="Sanchez-Garcia M."/>
            <person name="Camarero S."/>
            <person name="Miyauchi S."/>
            <person name="Serrano A."/>
            <person name="Linde D."/>
            <person name="Babiker R."/>
            <person name="Drula E."/>
            <person name="Ayuso-Fernandez I."/>
            <person name="Pacheco R."/>
            <person name="Padilla G."/>
            <person name="Ferreira P."/>
            <person name="Barriuso J."/>
            <person name="Kellner H."/>
            <person name="Castanera R."/>
            <person name="Alfaro M."/>
            <person name="Ramirez L."/>
            <person name="Pisabarro A.G."/>
            <person name="Kuo A."/>
            <person name="Tritt A."/>
            <person name="Lipzen A."/>
            <person name="He G."/>
            <person name="Yan M."/>
            <person name="Ng V."/>
            <person name="Cullen D."/>
            <person name="Martin F."/>
            <person name="Rosso M.-N."/>
            <person name="Henrissat B."/>
            <person name="Hibbett D."/>
            <person name="Martinez A.T."/>
            <person name="Grigoriev I.V."/>
        </authorList>
    </citation>
    <scope>NUCLEOTIDE SEQUENCE</scope>
    <source>
        <strain evidence="2">CBS 506.95</strain>
    </source>
</reference>
<comment type="caution">
    <text evidence="2">The sequence shown here is derived from an EMBL/GenBank/DDBJ whole genome shotgun (WGS) entry which is preliminary data.</text>
</comment>
<gene>
    <name evidence="2" type="ORF">CPB83DRAFT_833872</name>
</gene>
<sequence>MAEAVSTVDVQWWYRGSTVGFNCGSRAFKVADRENYLKEILRSISHRIRALNVRDNSVRSLKRCMLCQYKRRIRGGFVHLAFSPWRNIENIRPEHTSMELASGSTWNSKKRLKRTTREQPTPQSCIRELQRYALKRTNGSLNVYSMMDQSIVGFSAPS</sequence>
<evidence type="ECO:0000313" key="3">
    <source>
        <dbReference type="Proteomes" id="UP000807306"/>
    </source>
</evidence>
<accession>A0A9P6EJG9</accession>
<name>A0A9P6EJG9_9AGAR</name>
<dbReference type="AlphaFoldDB" id="A0A9P6EJG9"/>
<proteinExistence type="predicted"/>
<dbReference type="Proteomes" id="UP000807306">
    <property type="component" value="Unassembled WGS sequence"/>
</dbReference>